<name>I8T233_9GAMM</name>
<keyword evidence="2" id="KW-1185">Reference proteome</keyword>
<dbReference type="Proteomes" id="UP000003704">
    <property type="component" value="Unassembled WGS sequence"/>
</dbReference>
<sequence>MGIKPAHPRRRKSDMRKIEEEKLLYRLKVLAFVAIVFGLAAAVAVNWDRWFAPPVEKVVTIYGLHTCACAFSWGKSLENSGYTVRLYEPGDLRIPRADVHAPPNSQGCHIARYLDYFLEGDVPAEVLQRLAAERPSARGVLMESHATQVTAGTDAHEIYLVDAGGAPRRWFTWMHRRVEDKVSI</sequence>
<accession>I8T233</accession>
<evidence type="ECO:0000313" key="1">
    <source>
        <dbReference type="EMBL" id="EIT67743.1"/>
    </source>
</evidence>
<proteinExistence type="predicted"/>
<protein>
    <submittedName>
        <fullName evidence="1">Uncharacterized protein</fullName>
    </submittedName>
</protein>
<reference evidence="1 2" key="1">
    <citation type="journal article" date="2012" name="J. Bacteriol.">
        <title>Genome Sequence of n-Alkane-Degrading Hydrocarboniphaga effusa Strain AP103T (ATCC BAA-332T).</title>
        <authorList>
            <person name="Chang H.K."/>
            <person name="Zylstra G.J."/>
            <person name="Chae J.C."/>
        </authorList>
    </citation>
    <scope>NUCLEOTIDE SEQUENCE [LARGE SCALE GENOMIC DNA]</scope>
    <source>
        <strain evidence="1 2">AP103</strain>
    </source>
</reference>
<dbReference type="OrthoDB" id="7064757at2"/>
<dbReference type="EMBL" id="AKGD01000004">
    <property type="protein sequence ID" value="EIT67743.1"/>
    <property type="molecule type" value="Genomic_DNA"/>
</dbReference>
<dbReference type="RefSeq" id="WP_007187113.1">
    <property type="nucleotide sequence ID" value="NZ_AKGD01000004.1"/>
</dbReference>
<organism evidence="1 2">
    <name type="scientific">Hydrocarboniphaga effusa AP103</name>
    <dbReference type="NCBI Taxonomy" id="1172194"/>
    <lineage>
        <taxon>Bacteria</taxon>
        <taxon>Pseudomonadati</taxon>
        <taxon>Pseudomonadota</taxon>
        <taxon>Gammaproteobacteria</taxon>
        <taxon>Nevskiales</taxon>
        <taxon>Nevskiaceae</taxon>
        <taxon>Hydrocarboniphaga</taxon>
    </lineage>
</organism>
<evidence type="ECO:0000313" key="2">
    <source>
        <dbReference type="Proteomes" id="UP000003704"/>
    </source>
</evidence>
<gene>
    <name evidence="1" type="ORF">WQQ_41780</name>
</gene>
<comment type="caution">
    <text evidence="1">The sequence shown here is derived from an EMBL/GenBank/DDBJ whole genome shotgun (WGS) entry which is preliminary data.</text>
</comment>
<dbReference type="Pfam" id="PF04214">
    <property type="entry name" value="DUF411"/>
    <property type="match status" value="1"/>
</dbReference>
<dbReference type="AlphaFoldDB" id="I8T233"/>
<dbReference type="STRING" id="1172194.WQQ_41780"/>
<dbReference type="InterPro" id="IPR007332">
    <property type="entry name" value="DUF411"/>
</dbReference>